<name>A0A1U7PKZ1_9BACI</name>
<dbReference type="PANTHER" id="PTHR10291">
    <property type="entry name" value="DEHYDRODOLICHYL DIPHOSPHATE SYNTHASE FAMILY MEMBER"/>
    <property type="match status" value="1"/>
</dbReference>
<comment type="function">
    <text evidence="2">Catalyzes the condensation of isopentenyl diphosphate (IPP) with allylic pyrophosphates generating different type of terpenoids.</text>
</comment>
<comment type="cofactor">
    <cofactor evidence="2">
        <name>Mg(2+)</name>
        <dbReference type="ChEBI" id="CHEBI:18420"/>
    </cofactor>
    <text evidence="2">Binds 2 magnesium ions per subunit.</text>
</comment>
<organism evidence="4 5">
    <name type="scientific">Edaphobacillus lindanitolerans</name>
    <dbReference type="NCBI Taxonomy" id="550447"/>
    <lineage>
        <taxon>Bacteria</taxon>
        <taxon>Bacillati</taxon>
        <taxon>Bacillota</taxon>
        <taxon>Bacilli</taxon>
        <taxon>Bacillales</taxon>
        <taxon>Bacillaceae</taxon>
        <taxon>Edaphobacillus</taxon>
    </lineage>
</organism>
<keyword evidence="1 2" id="KW-0808">Transferase</keyword>
<feature type="region of interest" description="Disordered" evidence="3">
    <location>
        <begin position="1"/>
        <end position="26"/>
    </location>
</feature>
<feature type="compositionally biased region" description="Basic and acidic residues" evidence="3">
    <location>
        <begin position="1"/>
        <end position="15"/>
    </location>
</feature>
<dbReference type="Gene3D" id="3.40.1180.10">
    <property type="entry name" value="Decaprenyl diphosphate synthase-like"/>
    <property type="match status" value="1"/>
</dbReference>
<feature type="active site" description="Proton acceptor" evidence="2">
    <location>
        <position position="85"/>
    </location>
</feature>
<feature type="binding site" evidence="2">
    <location>
        <position position="205"/>
    </location>
    <ligand>
        <name>substrate</name>
    </ligand>
</feature>
<feature type="binding site" evidence="2">
    <location>
        <position position="42"/>
    </location>
    <ligand>
        <name>substrate</name>
    </ligand>
</feature>
<dbReference type="InterPro" id="IPR036424">
    <property type="entry name" value="UPP_synth-like_sf"/>
</dbReference>
<accession>A0A1U7PKZ1</accession>
<dbReference type="GO" id="GO:0030145">
    <property type="term" value="F:manganese ion binding"/>
    <property type="evidence" value="ECO:0007669"/>
    <property type="project" value="TreeGrafter"/>
</dbReference>
<gene>
    <name evidence="4" type="ORF">SAMN05428946_0198</name>
</gene>
<evidence type="ECO:0000256" key="2">
    <source>
        <dbReference type="HAMAP-Rule" id="MF_01139"/>
    </source>
</evidence>
<feature type="binding site" evidence="2">
    <location>
        <begin position="211"/>
        <end position="213"/>
    </location>
    <ligand>
        <name>substrate</name>
    </ligand>
</feature>
<dbReference type="NCBIfam" id="NF011405">
    <property type="entry name" value="PRK14830.1"/>
    <property type="match status" value="1"/>
</dbReference>
<dbReference type="FunFam" id="3.40.1180.10:FF:000001">
    <property type="entry name" value="(2E,6E)-farnesyl-diphosphate-specific ditrans,polycis-undecaprenyl-diphosphate synthase"/>
    <property type="match status" value="1"/>
</dbReference>
<dbReference type="GO" id="GO:0005829">
    <property type="term" value="C:cytosol"/>
    <property type="evidence" value="ECO:0007669"/>
    <property type="project" value="TreeGrafter"/>
</dbReference>
<dbReference type="OrthoDB" id="4191603at2"/>
<evidence type="ECO:0000313" key="4">
    <source>
        <dbReference type="EMBL" id="SIT67331.1"/>
    </source>
</evidence>
<dbReference type="SUPFAM" id="SSF64005">
    <property type="entry name" value="Undecaprenyl diphosphate synthase"/>
    <property type="match status" value="1"/>
</dbReference>
<feature type="binding site" evidence="2">
    <location>
        <position position="50"/>
    </location>
    <ligand>
        <name>substrate</name>
    </ligand>
</feature>
<feature type="active site" evidence="2">
    <location>
        <position position="37"/>
    </location>
</feature>
<dbReference type="NCBIfam" id="TIGR00055">
    <property type="entry name" value="uppS"/>
    <property type="match status" value="1"/>
</dbReference>
<feature type="binding site" evidence="2">
    <location>
        <position position="86"/>
    </location>
    <ligand>
        <name>substrate</name>
    </ligand>
</feature>
<keyword evidence="2" id="KW-0479">Metal-binding</keyword>
<keyword evidence="5" id="KW-1185">Reference proteome</keyword>
<dbReference type="GO" id="GO:0008834">
    <property type="term" value="F:ditrans,polycis-undecaprenyl-diphosphate synthase [(2E,6E)-farnesyl-diphosphate specific] activity"/>
    <property type="evidence" value="ECO:0007669"/>
    <property type="project" value="TreeGrafter"/>
</dbReference>
<dbReference type="PROSITE" id="PS01066">
    <property type="entry name" value="UPP_SYNTHASE"/>
    <property type="match status" value="1"/>
</dbReference>
<dbReference type="GO" id="GO:0000287">
    <property type="term" value="F:magnesium ion binding"/>
    <property type="evidence" value="ECO:0007669"/>
    <property type="project" value="UniProtKB-UniRule"/>
</dbReference>
<feature type="binding site" evidence="2">
    <location>
        <position position="88"/>
    </location>
    <ligand>
        <name>substrate</name>
    </ligand>
</feature>
<feature type="binding site" evidence="2">
    <location>
        <position position="54"/>
    </location>
    <ligand>
        <name>substrate</name>
    </ligand>
</feature>
<evidence type="ECO:0000256" key="3">
    <source>
        <dbReference type="SAM" id="MobiDB-lite"/>
    </source>
</evidence>
<dbReference type="Proteomes" id="UP000187550">
    <property type="component" value="Unassembled WGS sequence"/>
</dbReference>
<comment type="subunit">
    <text evidence="2">Homodimer.</text>
</comment>
<dbReference type="HAMAP" id="MF_01139">
    <property type="entry name" value="ISPT"/>
    <property type="match status" value="1"/>
</dbReference>
<dbReference type="Pfam" id="PF01255">
    <property type="entry name" value="Prenyltransf"/>
    <property type="match status" value="1"/>
</dbReference>
<dbReference type="GO" id="GO:0016094">
    <property type="term" value="P:polyprenol biosynthetic process"/>
    <property type="evidence" value="ECO:0007669"/>
    <property type="project" value="TreeGrafter"/>
</dbReference>
<feature type="binding site" evidence="2">
    <location>
        <begin position="38"/>
        <end position="41"/>
    </location>
    <ligand>
        <name>substrate</name>
    </ligand>
</feature>
<dbReference type="AlphaFoldDB" id="A0A1U7PKZ1"/>
<protein>
    <recommendedName>
        <fullName evidence="2">Isoprenyl transferase</fullName>
        <ecNumber evidence="2">2.5.1.-</ecNumber>
    </recommendedName>
</protein>
<dbReference type="STRING" id="550447.SAMN05428946_0198"/>
<feature type="binding site" evidence="2">
    <location>
        <position position="37"/>
    </location>
    <ligand>
        <name>Mg(2+)</name>
        <dbReference type="ChEBI" id="CHEBI:18420"/>
    </ligand>
</feature>
<sequence length="263" mass="29981">MLDKLIRKKGGREAAETPEGQNPGTREVPEHIAIIMDGNGRWAKKRALPRIAGHHEGMKTVRKITREANLLGVKVLTLYAFSTENWKRPKPEVEFLMKLPDEFLGTYLPELIEQNVRVEMIGDYESLPPHTKRAIRRAMDETAENDGLILNFAMNYGSRAELADAVKSIARSVDEGKVRPEEIDERMISAALMTAHLPEPDLLIRTSGEVRLSNFMLWQLAYTEFWFTDTLWPDFDEAALREAIDGYQARNRRYGGIGKEEAK</sequence>
<dbReference type="EMBL" id="FTPL01000001">
    <property type="protein sequence ID" value="SIT67331.1"/>
    <property type="molecule type" value="Genomic_DNA"/>
</dbReference>
<feature type="binding site" evidence="2">
    <location>
        <position position="224"/>
    </location>
    <ligand>
        <name>Mg(2+)</name>
        <dbReference type="ChEBI" id="CHEBI:18420"/>
    </ligand>
</feature>
<keyword evidence="2" id="KW-0460">Magnesium</keyword>
<reference evidence="5" key="1">
    <citation type="submission" date="2017-01" db="EMBL/GenBank/DDBJ databases">
        <authorList>
            <person name="Varghese N."/>
            <person name="Submissions S."/>
        </authorList>
    </citation>
    <scope>NUCLEOTIDE SEQUENCE [LARGE SCALE GENOMIC DNA]</scope>
    <source>
        <strain evidence="5">MNA4</strain>
    </source>
</reference>
<dbReference type="RefSeq" id="WP_076756510.1">
    <property type="nucleotide sequence ID" value="NZ_FTPL01000001.1"/>
</dbReference>
<dbReference type="InterPro" id="IPR001441">
    <property type="entry name" value="UPP_synth-like"/>
</dbReference>
<evidence type="ECO:0000256" key="1">
    <source>
        <dbReference type="ARBA" id="ARBA00022679"/>
    </source>
</evidence>
<feature type="binding site" evidence="2">
    <location>
        <begin position="82"/>
        <end position="84"/>
    </location>
    <ligand>
        <name>substrate</name>
    </ligand>
</feature>
<dbReference type="PANTHER" id="PTHR10291:SF0">
    <property type="entry name" value="DEHYDRODOLICHYL DIPHOSPHATE SYNTHASE 2"/>
    <property type="match status" value="1"/>
</dbReference>
<dbReference type="CDD" id="cd00475">
    <property type="entry name" value="Cis_IPPS"/>
    <property type="match status" value="1"/>
</dbReference>
<proteinExistence type="inferred from homology"/>
<evidence type="ECO:0000313" key="5">
    <source>
        <dbReference type="Proteomes" id="UP000187550"/>
    </source>
</evidence>
<dbReference type="InterPro" id="IPR018520">
    <property type="entry name" value="UPP_synth-like_CS"/>
</dbReference>
<dbReference type="EC" id="2.5.1.-" evidence="2"/>
<comment type="similarity">
    <text evidence="2">Belongs to the UPP synthase family.</text>
</comment>